<dbReference type="CTD" id="254268"/>
<feature type="compositionally biased region" description="Polar residues" evidence="1">
    <location>
        <begin position="164"/>
        <end position="185"/>
    </location>
</feature>
<dbReference type="InterPro" id="IPR052655">
    <property type="entry name" value="AKNA_Centrosome-Trans_reg"/>
</dbReference>
<keyword evidence="3" id="KW-1185">Reference proteome</keyword>
<dbReference type="PANTHER" id="PTHR21510">
    <property type="entry name" value="AKNA DOMAIN-CONTAINING PROTEIN"/>
    <property type="match status" value="1"/>
</dbReference>
<gene>
    <name evidence="4 5" type="primary">Aknad1</name>
</gene>
<name>A0A1U7QPV2_MESAU</name>
<dbReference type="GeneID" id="101826540"/>
<evidence type="ECO:0000313" key="5">
    <source>
        <dbReference type="RefSeq" id="XP_040607965.1"/>
    </source>
</evidence>
<dbReference type="OrthoDB" id="9045614at2759"/>
<proteinExistence type="predicted"/>
<dbReference type="Proteomes" id="UP000886700">
    <property type="component" value="Unplaced"/>
</dbReference>
<dbReference type="PANTHER" id="PTHR21510:SF16">
    <property type="entry name" value="PROTEIN AKNAD1"/>
    <property type="match status" value="1"/>
</dbReference>
<reference evidence="4 5" key="1">
    <citation type="submission" date="2025-05" db="UniProtKB">
        <authorList>
            <consortium name="RefSeq"/>
        </authorList>
    </citation>
    <scope>IDENTIFICATION</scope>
    <source>
        <tissue evidence="4 5">Liver</tissue>
    </source>
</reference>
<evidence type="ECO:0000313" key="3">
    <source>
        <dbReference type="Proteomes" id="UP000886700"/>
    </source>
</evidence>
<evidence type="ECO:0000313" key="4">
    <source>
        <dbReference type="RefSeq" id="XP_005076742.2"/>
    </source>
</evidence>
<feature type="region of interest" description="Disordered" evidence="1">
    <location>
        <begin position="164"/>
        <end position="245"/>
    </location>
</feature>
<feature type="compositionally biased region" description="Polar residues" evidence="1">
    <location>
        <begin position="228"/>
        <end position="245"/>
    </location>
</feature>
<feature type="region of interest" description="Disordered" evidence="1">
    <location>
        <begin position="475"/>
        <end position="527"/>
    </location>
</feature>
<organism evidence="3 4">
    <name type="scientific">Mesocricetus auratus</name>
    <name type="common">Golden hamster</name>
    <dbReference type="NCBI Taxonomy" id="10036"/>
    <lineage>
        <taxon>Eukaryota</taxon>
        <taxon>Metazoa</taxon>
        <taxon>Chordata</taxon>
        <taxon>Craniata</taxon>
        <taxon>Vertebrata</taxon>
        <taxon>Euteleostomi</taxon>
        <taxon>Mammalia</taxon>
        <taxon>Eutheria</taxon>
        <taxon>Euarchontoglires</taxon>
        <taxon>Glires</taxon>
        <taxon>Rodentia</taxon>
        <taxon>Myomorpha</taxon>
        <taxon>Muroidea</taxon>
        <taxon>Cricetidae</taxon>
        <taxon>Cricetinae</taxon>
        <taxon>Mesocricetus</taxon>
    </lineage>
</organism>
<dbReference type="RefSeq" id="XP_005076742.2">
    <property type="nucleotide sequence ID" value="XM_005076685.4"/>
</dbReference>
<dbReference type="STRING" id="10036.ENSMAUP00000018090"/>
<feature type="compositionally biased region" description="Polar residues" evidence="1">
    <location>
        <begin position="306"/>
        <end position="315"/>
    </location>
</feature>
<dbReference type="InterPro" id="IPR022150">
    <property type="entry name" value="AKNA_dom"/>
</dbReference>
<evidence type="ECO:0000256" key="1">
    <source>
        <dbReference type="SAM" id="MobiDB-lite"/>
    </source>
</evidence>
<dbReference type="Pfam" id="PF12443">
    <property type="entry name" value="AKNA"/>
    <property type="match status" value="1"/>
</dbReference>
<sequence>MDEADFSEDTTYKQQEDLPYDGDFSQMKMYSSYNFTSTNDTMAVSEDVVLSGEEPQEKAARCEMCQNTAIVMISDKITKSIVNDRRDKDKQCALAPGVPANKGDASKSHISDILLHHLSREHFSRGQGIGYETLPKTLNANSLGDTAILTNVISCYVKNYSSEEQTPVFTDQPSPKSGAENSSKPRFSPGPSGESISPSGEPVATLQSSHQADPSFLGRTKGPDDKQQNCPGQTPQPTEKASSGTRFKYGYAQVHYQLPDFSKVAPKVKIPRNAITNKPFTIANQASCSPRLRNKSTVVQDNLETMSGPNCVQKQPEQKRKFTEPSQQTQMEPATHTHQEALTGIDSEKCHLKSTPTTQKDSSPNSYIFQKIFQGKQMCQKLKEQTDQLKTKVQDFSRRIKQDSLCHLQDKRLMTKEHTGCLPGPWSSRSGVTGLPRAGPEEVTSKELSELAPKMKQKMEKGTLRRTHCGKFSIGTHVKTLGQDSPLGSDPGSSFPPDAGTGLQSDKCEDSGSKTQNSQRVYNKEPAKEFHYRYDTPGQDDLNHNGGYTSAQSHFLHGNKMSSSSCSTSKWTCSQSVNSEPFQDEHHSTTGKHPKTYLTCNTDPTTPSPHLHFLRIPGIQSLCDGNSVEEMESKILNSALDHALKTATILKKTTDQMIKSIAEDLAKAQRWRYQPKHC</sequence>
<feature type="domain" description="AKNA" evidence="2">
    <location>
        <begin position="326"/>
        <end position="418"/>
    </location>
</feature>
<feature type="region of interest" description="Disordered" evidence="1">
    <location>
        <begin position="419"/>
        <end position="447"/>
    </location>
</feature>
<dbReference type="eggNOG" id="ENOG502RZDD">
    <property type="taxonomic scope" value="Eukaryota"/>
</dbReference>
<protein>
    <submittedName>
        <fullName evidence="4 5">Protein AKNAD1 isoform X1</fullName>
    </submittedName>
</protein>
<feature type="region of interest" description="Disordered" evidence="1">
    <location>
        <begin position="306"/>
        <end position="336"/>
    </location>
</feature>
<dbReference type="KEGG" id="maua:101826540"/>
<evidence type="ECO:0000259" key="2">
    <source>
        <dbReference type="Pfam" id="PF12443"/>
    </source>
</evidence>
<dbReference type="RefSeq" id="XP_040607965.1">
    <property type="nucleotide sequence ID" value="XM_040752031.1"/>
</dbReference>
<accession>A0A1U7QPV2</accession>
<feature type="compositionally biased region" description="Low complexity" evidence="1">
    <location>
        <begin position="189"/>
        <end position="202"/>
    </location>
</feature>
<dbReference type="AlphaFoldDB" id="A0A1U7QPV2"/>